<evidence type="ECO:0000256" key="1">
    <source>
        <dbReference type="ARBA" id="ARBA00006484"/>
    </source>
</evidence>
<dbReference type="PANTHER" id="PTHR24321:SF8">
    <property type="entry name" value="ESTRADIOL 17-BETA-DEHYDROGENASE 8-RELATED"/>
    <property type="match status" value="1"/>
</dbReference>
<keyword evidence="4" id="KW-1185">Reference proteome</keyword>
<dbReference type="InterPro" id="IPR020904">
    <property type="entry name" value="Sc_DH/Rdtase_CS"/>
</dbReference>
<dbReference type="InterPro" id="IPR036291">
    <property type="entry name" value="NAD(P)-bd_dom_sf"/>
</dbReference>
<dbReference type="SUPFAM" id="SSF51735">
    <property type="entry name" value="NAD(P)-binding Rossmann-fold domains"/>
    <property type="match status" value="1"/>
</dbReference>
<keyword evidence="2" id="KW-0560">Oxidoreductase</keyword>
<accession>A0A6M2BSW0</accession>
<dbReference type="Pfam" id="PF13561">
    <property type="entry name" value="adh_short_C2"/>
    <property type="match status" value="1"/>
</dbReference>
<dbReference type="RefSeq" id="WP_166257662.1">
    <property type="nucleotide sequence ID" value="NZ_JAAMOW010000006.1"/>
</dbReference>
<dbReference type="CDD" id="cd05233">
    <property type="entry name" value="SDR_c"/>
    <property type="match status" value="1"/>
</dbReference>
<sequence>MQELQNKVAIITGAASGIGRAAAMRFAEEGAKLALADLDAAAGAALVAELRSCGNDVFFQRTDVADAAQCQALVDAAVTHYGRLDCAFNNAGISDGPIPPGTIDYPLALWDRMIAVNLSGVFYGLRAQIRAMLANGGGAIVNTASIAGQIGLAGIPGYVAGKHGVVGLTKTIAVEYGAQNIRCNAVAPGFIETPMIEQVMAVPAFRDMAASTVPAGRVGSAEEIANVVVWACSDRASYVNGAVLAADGGFLAR</sequence>
<evidence type="ECO:0000313" key="3">
    <source>
        <dbReference type="EMBL" id="NGY05686.1"/>
    </source>
</evidence>
<dbReference type="PANTHER" id="PTHR24321">
    <property type="entry name" value="DEHYDROGENASES, SHORT CHAIN"/>
    <property type="match status" value="1"/>
</dbReference>
<dbReference type="Proteomes" id="UP000472676">
    <property type="component" value="Unassembled WGS sequence"/>
</dbReference>
<dbReference type="GO" id="GO:0016491">
    <property type="term" value="F:oxidoreductase activity"/>
    <property type="evidence" value="ECO:0007669"/>
    <property type="project" value="UniProtKB-KW"/>
</dbReference>
<reference evidence="3 4" key="1">
    <citation type="journal article" date="2014" name="Int. J. Syst. Evol. Microbiol.">
        <title>Solimonas terrae sp. nov., isolated from soil.</title>
        <authorList>
            <person name="Kim S.J."/>
            <person name="Moon J.Y."/>
            <person name="Weon H.Y."/>
            <person name="Ahn J.H."/>
            <person name="Chen W.M."/>
            <person name="Kwon S.W."/>
        </authorList>
    </citation>
    <scope>NUCLEOTIDE SEQUENCE [LARGE SCALE GENOMIC DNA]</scope>
    <source>
        <strain evidence="3 4">KIS83-12</strain>
    </source>
</reference>
<dbReference type="NCBIfam" id="NF005559">
    <property type="entry name" value="PRK07231.1"/>
    <property type="match status" value="1"/>
</dbReference>
<evidence type="ECO:0000256" key="2">
    <source>
        <dbReference type="ARBA" id="ARBA00023002"/>
    </source>
</evidence>
<dbReference type="InterPro" id="IPR002347">
    <property type="entry name" value="SDR_fam"/>
</dbReference>
<dbReference type="PRINTS" id="PR00080">
    <property type="entry name" value="SDRFAMILY"/>
</dbReference>
<dbReference type="FunFam" id="3.40.50.720:FF:000084">
    <property type="entry name" value="Short-chain dehydrogenase reductase"/>
    <property type="match status" value="1"/>
</dbReference>
<comment type="similarity">
    <text evidence="1">Belongs to the short-chain dehydrogenases/reductases (SDR) family.</text>
</comment>
<dbReference type="PRINTS" id="PR00081">
    <property type="entry name" value="GDHRDH"/>
</dbReference>
<gene>
    <name evidence="3" type="ORF">G7Y85_13005</name>
</gene>
<dbReference type="EMBL" id="JAAMOW010000006">
    <property type="protein sequence ID" value="NGY05686.1"/>
    <property type="molecule type" value="Genomic_DNA"/>
</dbReference>
<evidence type="ECO:0000313" key="4">
    <source>
        <dbReference type="Proteomes" id="UP000472676"/>
    </source>
</evidence>
<organism evidence="3 4">
    <name type="scientific">Solimonas terrae</name>
    <dbReference type="NCBI Taxonomy" id="1396819"/>
    <lineage>
        <taxon>Bacteria</taxon>
        <taxon>Pseudomonadati</taxon>
        <taxon>Pseudomonadota</taxon>
        <taxon>Gammaproteobacteria</taxon>
        <taxon>Nevskiales</taxon>
        <taxon>Nevskiaceae</taxon>
        <taxon>Solimonas</taxon>
    </lineage>
</organism>
<comment type="caution">
    <text evidence="3">The sequence shown here is derived from an EMBL/GenBank/DDBJ whole genome shotgun (WGS) entry which is preliminary data.</text>
</comment>
<dbReference type="AlphaFoldDB" id="A0A6M2BSW0"/>
<name>A0A6M2BSW0_9GAMM</name>
<dbReference type="Gene3D" id="3.40.50.720">
    <property type="entry name" value="NAD(P)-binding Rossmann-like Domain"/>
    <property type="match status" value="1"/>
</dbReference>
<dbReference type="PROSITE" id="PS00061">
    <property type="entry name" value="ADH_SHORT"/>
    <property type="match status" value="1"/>
</dbReference>
<proteinExistence type="inferred from homology"/>
<protein>
    <submittedName>
        <fullName evidence="3">SDR family oxidoreductase</fullName>
    </submittedName>
</protein>